<evidence type="ECO:0000313" key="13">
    <source>
        <dbReference type="EMBL" id="ROR74015.1"/>
    </source>
</evidence>
<accession>A0A3N2BFL6</accession>
<feature type="transmembrane region" description="Helical" evidence="11">
    <location>
        <begin position="122"/>
        <end position="144"/>
    </location>
</feature>
<evidence type="ECO:0000256" key="3">
    <source>
        <dbReference type="ARBA" id="ARBA00007931"/>
    </source>
</evidence>
<evidence type="ECO:0000256" key="1">
    <source>
        <dbReference type="ARBA" id="ARBA00001947"/>
    </source>
</evidence>
<gene>
    <name evidence="13" type="ORF">EDD31_2411</name>
</gene>
<keyword evidence="7" id="KW-0862">Zinc</keyword>
<feature type="domain" description="Peptidase M50" evidence="12">
    <location>
        <begin position="10"/>
        <end position="395"/>
    </location>
</feature>
<sequence>MDFLIGVGILAFGLILSIALHEIGHLVPAKLFGVKTPQYMVGFGPTLWSTTRKGTEYGLKAIPLGGYVRMLGMFPPGRPGRTRTRKDGRLTLVEEARVSALEELGEGEQHRAFYRLSVPKKLVVMLGGPAMNLLIAVGLLAIVVTTVGVGTTTNTLGTVQQCLPGDAEATECTDADPAAPAAEAGLAPGDTVISWGGQSVSEWEDLTAAIAAGGIQATEIEVLRAGASAPETLTVTPALVERPVFDERGAVVESESGEPLTQQQPFVGISPTWELRRQPVTEVPQMSWELFTATGEIVLTLPQRLVDIAGAAFGSGERDGAVVGLVGVGRFAGEIASIEVEDYGMTERAVDMTSLLLSLNMALFVFNLIPLLPLDGGHVAGALWEGLRRQIARLRGKPDPGPVDTARLLPLTYVVVVFIIGMSLLLAYADIVRPVSLMGG</sequence>
<evidence type="ECO:0000256" key="2">
    <source>
        <dbReference type="ARBA" id="ARBA00004141"/>
    </source>
</evidence>
<keyword evidence="6" id="KW-0378">Hydrolase</keyword>
<evidence type="ECO:0000259" key="12">
    <source>
        <dbReference type="Pfam" id="PF02163"/>
    </source>
</evidence>
<dbReference type="GO" id="GO:0016020">
    <property type="term" value="C:membrane"/>
    <property type="evidence" value="ECO:0007669"/>
    <property type="project" value="UniProtKB-SubCell"/>
</dbReference>
<dbReference type="Proteomes" id="UP000280668">
    <property type="component" value="Unassembled WGS sequence"/>
</dbReference>
<keyword evidence="14" id="KW-1185">Reference proteome</keyword>
<feature type="transmembrane region" description="Helical" evidence="11">
    <location>
        <begin position="408"/>
        <end position="429"/>
    </location>
</feature>
<feature type="transmembrane region" description="Helical" evidence="11">
    <location>
        <begin position="355"/>
        <end position="374"/>
    </location>
</feature>
<organism evidence="13 14">
    <name type="scientific">Bogoriella caseilytica</name>
    <dbReference type="NCBI Taxonomy" id="56055"/>
    <lineage>
        <taxon>Bacteria</taxon>
        <taxon>Bacillati</taxon>
        <taxon>Actinomycetota</taxon>
        <taxon>Actinomycetes</taxon>
        <taxon>Micrococcales</taxon>
        <taxon>Bogoriellaceae</taxon>
        <taxon>Bogoriella</taxon>
    </lineage>
</organism>
<evidence type="ECO:0000256" key="11">
    <source>
        <dbReference type="SAM" id="Phobius"/>
    </source>
</evidence>
<keyword evidence="10 11" id="KW-0472">Membrane</keyword>
<dbReference type="Pfam" id="PF02163">
    <property type="entry name" value="Peptidase_M50"/>
    <property type="match status" value="1"/>
</dbReference>
<keyword evidence="4 13" id="KW-0645">Protease</keyword>
<dbReference type="AlphaFoldDB" id="A0A3N2BFL6"/>
<protein>
    <submittedName>
        <fullName evidence="13">Membrane-associated protease RseP (Regulator of RpoE activity)</fullName>
    </submittedName>
</protein>
<keyword evidence="5 11" id="KW-0812">Transmembrane</keyword>
<comment type="cofactor">
    <cofactor evidence="1">
        <name>Zn(2+)</name>
        <dbReference type="ChEBI" id="CHEBI:29105"/>
    </cofactor>
</comment>
<comment type="similarity">
    <text evidence="3">Belongs to the peptidase M50B family.</text>
</comment>
<dbReference type="Gene3D" id="2.30.42.10">
    <property type="match status" value="1"/>
</dbReference>
<dbReference type="PANTHER" id="PTHR42837">
    <property type="entry name" value="REGULATOR OF SIGMA-E PROTEASE RSEP"/>
    <property type="match status" value="1"/>
</dbReference>
<comment type="subcellular location">
    <subcellularLocation>
        <location evidence="2">Membrane</location>
        <topology evidence="2">Multi-pass membrane protein</topology>
    </subcellularLocation>
</comment>
<dbReference type="PANTHER" id="PTHR42837:SF2">
    <property type="entry name" value="MEMBRANE METALLOPROTEASE ARASP2, CHLOROPLASTIC-RELATED"/>
    <property type="match status" value="1"/>
</dbReference>
<dbReference type="RefSeq" id="WP_123304361.1">
    <property type="nucleotide sequence ID" value="NZ_RKHK01000001.1"/>
</dbReference>
<dbReference type="CDD" id="cd06163">
    <property type="entry name" value="S2P-M50_PDZ_RseP-like"/>
    <property type="match status" value="1"/>
</dbReference>
<dbReference type="GO" id="GO:0006508">
    <property type="term" value="P:proteolysis"/>
    <property type="evidence" value="ECO:0007669"/>
    <property type="project" value="UniProtKB-KW"/>
</dbReference>
<keyword evidence="9" id="KW-0482">Metalloprotease</keyword>
<comment type="caution">
    <text evidence="13">The sequence shown here is derived from an EMBL/GenBank/DDBJ whole genome shotgun (WGS) entry which is preliminary data.</text>
</comment>
<evidence type="ECO:0000313" key="14">
    <source>
        <dbReference type="Proteomes" id="UP000280668"/>
    </source>
</evidence>
<reference evidence="13 14" key="1">
    <citation type="submission" date="2018-11" db="EMBL/GenBank/DDBJ databases">
        <title>Sequencing the genomes of 1000 actinobacteria strains.</title>
        <authorList>
            <person name="Klenk H.-P."/>
        </authorList>
    </citation>
    <scope>NUCLEOTIDE SEQUENCE [LARGE SCALE GENOMIC DNA]</scope>
    <source>
        <strain evidence="13 14">DSM 11294</strain>
    </source>
</reference>
<evidence type="ECO:0000256" key="4">
    <source>
        <dbReference type="ARBA" id="ARBA00022670"/>
    </source>
</evidence>
<evidence type="ECO:0000256" key="6">
    <source>
        <dbReference type="ARBA" id="ARBA00022801"/>
    </source>
</evidence>
<proteinExistence type="inferred from homology"/>
<dbReference type="InterPro" id="IPR004387">
    <property type="entry name" value="Pept_M50_Zn"/>
</dbReference>
<keyword evidence="8 11" id="KW-1133">Transmembrane helix</keyword>
<dbReference type="EMBL" id="RKHK01000001">
    <property type="protein sequence ID" value="ROR74015.1"/>
    <property type="molecule type" value="Genomic_DNA"/>
</dbReference>
<dbReference type="GO" id="GO:0004222">
    <property type="term" value="F:metalloendopeptidase activity"/>
    <property type="evidence" value="ECO:0007669"/>
    <property type="project" value="InterPro"/>
</dbReference>
<dbReference type="OrthoDB" id="9782003at2"/>
<dbReference type="InterPro" id="IPR036034">
    <property type="entry name" value="PDZ_sf"/>
</dbReference>
<evidence type="ECO:0000256" key="10">
    <source>
        <dbReference type="ARBA" id="ARBA00023136"/>
    </source>
</evidence>
<evidence type="ECO:0000256" key="5">
    <source>
        <dbReference type="ARBA" id="ARBA00022692"/>
    </source>
</evidence>
<name>A0A3N2BFL6_9MICO</name>
<evidence type="ECO:0000256" key="7">
    <source>
        <dbReference type="ARBA" id="ARBA00022833"/>
    </source>
</evidence>
<evidence type="ECO:0000256" key="8">
    <source>
        <dbReference type="ARBA" id="ARBA00022989"/>
    </source>
</evidence>
<dbReference type="SUPFAM" id="SSF50156">
    <property type="entry name" value="PDZ domain-like"/>
    <property type="match status" value="1"/>
</dbReference>
<dbReference type="InterPro" id="IPR008915">
    <property type="entry name" value="Peptidase_M50"/>
</dbReference>
<evidence type="ECO:0000256" key="9">
    <source>
        <dbReference type="ARBA" id="ARBA00023049"/>
    </source>
</evidence>